<dbReference type="Proteomes" id="UP000800097">
    <property type="component" value="Unassembled WGS sequence"/>
</dbReference>
<sequence>MHSLGALSTPLRGVVCAVSLRLPDCPRQDSTPTPRENGRDCPFLESAPACGLAGPKGKRAQSPSSITIAITTVIHHHRQQTPSSKQTTQLERTHSALHTVYTPSSANCLFRRSVCRRPEESRGTGAAQGANTQQIVTHA</sequence>
<proteinExistence type="predicted"/>
<dbReference type="EMBL" id="ML986514">
    <property type="protein sequence ID" value="KAF2272960.1"/>
    <property type="molecule type" value="Genomic_DNA"/>
</dbReference>
<accession>A0A6A6J8S0</accession>
<feature type="region of interest" description="Disordered" evidence="1">
    <location>
        <begin position="120"/>
        <end position="139"/>
    </location>
</feature>
<dbReference type="GeneID" id="54553128"/>
<organism evidence="2 3">
    <name type="scientific">Westerdykella ornata</name>
    <dbReference type="NCBI Taxonomy" id="318751"/>
    <lineage>
        <taxon>Eukaryota</taxon>
        <taxon>Fungi</taxon>
        <taxon>Dikarya</taxon>
        <taxon>Ascomycota</taxon>
        <taxon>Pezizomycotina</taxon>
        <taxon>Dothideomycetes</taxon>
        <taxon>Pleosporomycetidae</taxon>
        <taxon>Pleosporales</taxon>
        <taxon>Sporormiaceae</taxon>
        <taxon>Westerdykella</taxon>
    </lineage>
</organism>
<evidence type="ECO:0000313" key="3">
    <source>
        <dbReference type="Proteomes" id="UP000800097"/>
    </source>
</evidence>
<keyword evidence="3" id="KW-1185">Reference proteome</keyword>
<dbReference type="RefSeq" id="XP_033650499.1">
    <property type="nucleotide sequence ID" value="XM_033799953.1"/>
</dbReference>
<gene>
    <name evidence="2" type="ORF">EI97DRAFT_445252</name>
</gene>
<dbReference type="AlphaFoldDB" id="A0A6A6J8S0"/>
<name>A0A6A6J8S0_WESOR</name>
<evidence type="ECO:0000313" key="2">
    <source>
        <dbReference type="EMBL" id="KAF2272960.1"/>
    </source>
</evidence>
<feature type="compositionally biased region" description="Polar residues" evidence="1">
    <location>
        <begin position="129"/>
        <end position="139"/>
    </location>
</feature>
<reference evidence="2" key="1">
    <citation type="journal article" date="2020" name="Stud. Mycol.">
        <title>101 Dothideomycetes genomes: a test case for predicting lifestyles and emergence of pathogens.</title>
        <authorList>
            <person name="Haridas S."/>
            <person name="Albert R."/>
            <person name="Binder M."/>
            <person name="Bloem J."/>
            <person name="Labutti K."/>
            <person name="Salamov A."/>
            <person name="Andreopoulos B."/>
            <person name="Baker S."/>
            <person name="Barry K."/>
            <person name="Bills G."/>
            <person name="Bluhm B."/>
            <person name="Cannon C."/>
            <person name="Castanera R."/>
            <person name="Culley D."/>
            <person name="Daum C."/>
            <person name="Ezra D."/>
            <person name="Gonzalez J."/>
            <person name="Henrissat B."/>
            <person name="Kuo A."/>
            <person name="Liang C."/>
            <person name="Lipzen A."/>
            <person name="Lutzoni F."/>
            <person name="Magnuson J."/>
            <person name="Mondo S."/>
            <person name="Nolan M."/>
            <person name="Ohm R."/>
            <person name="Pangilinan J."/>
            <person name="Park H.-J."/>
            <person name="Ramirez L."/>
            <person name="Alfaro M."/>
            <person name="Sun H."/>
            <person name="Tritt A."/>
            <person name="Yoshinaga Y."/>
            <person name="Zwiers L.-H."/>
            <person name="Turgeon B."/>
            <person name="Goodwin S."/>
            <person name="Spatafora J."/>
            <person name="Crous P."/>
            <person name="Grigoriev I."/>
        </authorList>
    </citation>
    <scope>NUCLEOTIDE SEQUENCE</scope>
    <source>
        <strain evidence="2">CBS 379.55</strain>
    </source>
</reference>
<protein>
    <submittedName>
        <fullName evidence="2">Uncharacterized protein</fullName>
    </submittedName>
</protein>
<evidence type="ECO:0000256" key="1">
    <source>
        <dbReference type="SAM" id="MobiDB-lite"/>
    </source>
</evidence>